<evidence type="ECO:0000256" key="12">
    <source>
        <dbReference type="ARBA" id="ARBA00023180"/>
    </source>
</evidence>
<dbReference type="InterPro" id="IPR003591">
    <property type="entry name" value="Leu-rich_rpt_typical-subtyp"/>
</dbReference>
<protein>
    <recommendedName>
        <fullName evidence="13">Leucine-rich repeat-containing N-terminal plant-type domain-containing protein</fullName>
    </recommendedName>
</protein>
<dbReference type="FunFam" id="3.80.10.10:FF:000101">
    <property type="entry name" value="LRR receptor-like serine/threonine-protein kinase ERECTA"/>
    <property type="match status" value="1"/>
</dbReference>
<dbReference type="GO" id="GO:0005524">
    <property type="term" value="F:ATP binding"/>
    <property type="evidence" value="ECO:0007669"/>
    <property type="project" value="UniProtKB-KW"/>
</dbReference>
<keyword evidence="12" id="KW-0325">Glycoprotein</keyword>
<organism evidence="14 15">
    <name type="scientific">Ceratopteris richardii</name>
    <name type="common">Triangle waterfern</name>
    <dbReference type="NCBI Taxonomy" id="49495"/>
    <lineage>
        <taxon>Eukaryota</taxon>
        <taxon>Viridiplantae</taxon>
        <taxon>Streptophyta</taxon>
        <taxon>Embryophyta</taxon>
        <taxon>Tracheophyta</taxon>
        <taxon>Polypodiopsida</taxon>
        <taxon>Polypodiidae</taxon>
        <taxon>Polypodiales</taxon>
        <taxon>Pteridineae</taxon>
        <taxon>Pteridaceae</taxon>
        <taxon>Parkerioideae</taxon>
        <taxon>Ceratopteris</taxon>
    </lineage>
</organism>
<dbReference type="InterPro" id="IPR032675">
    <property type="entry name" value="LRR_dom_sf"/>
</dbReference>
<keyword evidence="8" id="KW-0067">ATP-binding</keyword>
<dbReference type="Proteomes" id="UP000825935">
    <property type="component" value="Chromosome 11"/>
</dbReference>
<keyword evidence="15" id="KW-1185">Reference proteome</keyword>
<keyword evidence="9" id="KW-1133">Transmembrane helix</keyword>
<dbReference type="InterPro" id="IPR001611">
    <property type="entry name" value="Leu-rich_rpt"/>
</dbReference>
<dbReference type="PRINTS" id="PR00019">
    <property type="entry name" value="LEURICHRPT"/>
</dbReference>
<dbReference type="FunFam" id="3.80.10.10:FF:000722">
    <property type="entry name" value="Leucine-rich repeat receptor-like protein kinase"/>
    <property type="match status" value="1"/>
</dbReference>
<keyword evidence="6" id="KW-0677">Repeat</keyword>
<comment type="caution">
    <text evidence="14">The sequence shown here is derived from an EMBL/GenBank/DDBJ whole genome shotgun (WGS) entry which is preliminary data.</text>
</comment>
<name>A0A8T2TRD9_CERRI</name>
<keyword evidence="5" id="KW-0732">Signal</keyword>
<dbReference type="Pfam" id="PF00560">
    <property type="entry name" value="LRR_1"/>
    <property type="match status" value="2"/>
</dbReference>
<gene>
    <name evidence="14" type="ORF">KP509_11G004000</name>
</gene>
<keyword evidence="2" id="KW-0597">Phosphoprotein</keyword>
<dbReference type="Pfam" id="PF08263">
    <property type="entry name" value="LRRNT_2"/>
    <property type="match status" value="1"/>
</dbReference>
<dbReference type="EMBL" id="CM035416">
    <property type="protein sequence ID" value="KAH7424353.1"/>
    <property type="molecule type" value="Genomic_DNA"/>
</dbReference>
<evidence type="ECO:0000256" key="5">
    <source>
        <dbReference type="ARBA" id="ARBA00022729"/>
    </source>
</evidence>
<evidence type="ECO:0000256" key="2">
    <source>
        <dbReference type="ARBA" id="ARBA00022553"/>
    </source>
</evidence>
<keyword evidence="7" id="KW-0547">Nucleotide-binding</keyword>
<dbReference type="GO" id="GO:0016020">
    <property type="term" value="C:membrane"/>
    <property type="evidence" value="ECO:0007669"/>
    <property type="project" value="UniProtKB-SubCell"/>
</dbReference>
<dbReference type="Gene3D" id="3.80.10.10">
    <property type="entry name" value="Ribonuclease Inhibitor"/>
    <property type="match status" value="3"/>
</dbReference>
<dbReference type="InterPro" id="IPR051809">
    <property type="entry name" value="Plant_receptor-like_S/T_kinase"/>
</dbReference>
<dbReference type="OMA" id="IACNIIG"/>
<dbReference type="PANTHER" id="PTHR27008">
    <property type="entry name" value="OS04G0122200 PROTEIN"/>
    <property type="match status" value="1"/>
</dbReference>
<evidence type="ECO:0000256" key="11">
    <source>
        <dbReference type="ARBA" id="ARBA00023170"/>
    </source>
</evidence>
<dbReference type="SMART" id="SM00369">
    <property type="entry name" value="LRR_TYP"/>
    <property type="match status" value="4"/>
</dbReference>
<accession>A0A8T2TRD9</accession>
<dbReference type="PANTHER" id="PTHR27008:SF593">
    <property type="entry name" value="OS02G0615800 PROTEIN"/>
    <property type="match status" value="1"/>
</dbReference>
<evidence type="ECO:0000313" key="14">
    <source>
        <dbReference type="EMBL" id="KAH7424353.1"/>
    </source>
</evidence>
<dbReference type="AlphaFoldDB" id="A0A8T2TRD9"/>
<keyword evidence="3" id="KW-0433">Leucine-rich repeat</keyword>
<dbReference type="Pfam" id="PF13855">
    <property type="entry name" value="LRR_8"/>
    <property type="match status" value="2"/>
</dbReference>
<evidence type="ECO:0000259" key="13">
    <source>
        <dbReference type="Pfam" id="PF08263"/>
    </source>
</evidence>
<proteinExistence type="predicted"/>
<evidence type="ECO:0000256" key="4">
    <source>
        <dbReference type="ARBA" id="ARBA00022692"/>
    </source>
</evidence>
<comment type="subcellular location">
    <subcellularLocation>
        <location evidence="1">Membrane</location>
        <topology evidence="1">Single-pass type I membrane protein</topology>
    </subcellularLocation>
</comment>
<evidence type="ECO:0000256" key="7">
    <source>
        <dbReference type="ARBA" id="ARBA00022741"/>
    </source>
</evidence>
<evidence type="ECO:0000313" key="15">
    <source>
        <dbReference type="Proteomes" id="UP000825935"/>
    </source>
</evidence>
<keyword evidence="10" id="KW-0472">Membrane</keyword>
<keyword evidence="4" id="KW-0812">Transmembrane</keyword>
<evidence type="ECO:0000256" key="6">
    <source>
        <dbReference type="ARBA" id="ARBA00022737"/>
    </source>
</evidence>
<keyword evidence="11" id="KW-0675">Receptor</keyword>
<evidence type="ECO:0000256" key="9">
    <source>
        <dbReference type="ARBA" id="ARBA00022989"/>
    </source>
</evidence>
<dbReference type="PROSITE" id="PS51450">
    <property type="entry name" value="LRR"/>
    <property type="match status" value="2"/>
</dbReference>
<dbReference type="InterPro" id="IPR013210">
    <property type="entry name" value="LRR_N_plant-typ"/>
</dbReference>
<evidence type="ECO:0000256" key="3">
    <source>
        <dbReference type="ARBA" id="ARBA00022614"/>
    </source>
</evidence>
<reference evidence="14" key="1">
    <citation type="submission" date="2021-08" db="EMBL/GenBank/DDBJ databases">
        <title>WGS assembly of Ceratopteris richardii.</title>
        <authorList>
            <person name="Marchant D.B."/>
            <person name="Chen G."/>
            <person name="Jenkins J."/>
            <person name="Shu S."/>
            <person name="Leebens-Mack J."/>
            <person name="Grimwood J."/>
            <person name="Schmutz J."/>
            <person name="Soltis P."/>
            <person name="Soltis D."/>
            <person name="Chen Z.-H."/>
        </authorList>
    </citation>
    <scope>NUCLEOTIDE SEQUENCE</scope>
    <source>
        <strain evidence="14">Whitten #5841</strain>
        <tissue evidence="14">Leaf</tissue>
    </source>
</reference>
<evidence type="ECO:0000256" key="1">
    <source>
        <dbReference type="ARBA" id="ARBA00004479"/>
    </source>
</evidence>
<evidence type="ECO:0000256" key="10">
    <source>
        <dbReference type="ARBA" id="ARBA00023136"/>
    </source>
</evidence>
<feature type="domain" description="Leucine-rich repeat-containing N-terminal plant-type" evidence="13">
    <location>
        <begin position="74"/>
        <end position="114"/>
    </location>
</feature>
<dbReference type="OrthoDB" id="676979at2759"/>
<sequence length="440" mass="46717">MALVSMIGLKMGRKTRAKAHGSGRVLLPNWVVLFAVLILLLSGKAMCDTDPLDCSDDEDNDGIISTPGVPVCSEEDRNALLQFKASISSDPNNVLATWQASRTNCCDWTGVTCDGSTGRVVRLKLPNQDLQGTLSPDLSALSSLQVLILDNNDFSGTIPSSFGNITSLQRLCLSNIPSLSGPIPDSFGQLSSLQLMDLRSDALTGPLPSSFGEMTSLRNLHLYGNQISGPIPESFGLLSQLYNADLGHNQISGRIPDGFAFGLGSLINLYLNNNKITGLPDNLSNLTRLQWLDLSNNPLESGDAVKGIATAPLISQIELESCGISGPFPAWVLILPQPDITQISDEVTPSLDLANNAISGAIPAALGNLTNLQYLDLQNNQLNGSIPTSFAQLQSLQGFNVSYNQLSGEIPQVSPFTTFDKSSYTPGNSGLCGLPLAPCA</sequence>
<evidence type="ECO:0000256" key="8">
    <source>
        <dbReference type="ARBA" id="ARBA00022840"/>
    </source>
</evidence>
<dbReference type="SUPFAM" id="SSF52058">
    <property type="entry name" value="L domain-like"/>
    <property type="match status" value="1"/>
</dbReference>